<dbReference type="SUPFAM" id="SSF51206">
    <property type="entry name" value="cAMP-binding domain-like"/>
    <property type="match status" value="1"/>
</dbReference>
<dbReference type="InterPro" id="IPR050397">
    <property type="entry name" value="Env_Response_Regulators"/>
</dbReference>
<evidence type="ECO:0000313" key="6">
    <source>
        <dbReference type="Proteomes" id="UP000251341"/>
    </source>
</evidence>
<dbReference type="CDD" id="cd00038">
    <property type="entry name" value="CAP_ED"/>
    <property type="match status" value="1"/>
</dbReference>
<dbReference type="InterPro" id="IPR014710">
    <property type="entry name" value="RmlC-like_jellyroll"/>
</dbReference>
<dbReference type="InterPro" id="IPR036388">
    <property type="entry name" value="WH-like_DNA-bd_sf"/>
</dbReference>
<dbReference type="InterPro" id="IPR018490">
    <property type="entry name" value="cNMP-bd_dom_sf"/>
</dbReference>
<accession>A0A315ENE1</accession>
<dbReference type="PANTHER" id="PTHR24567:SF74">
    <property type="entry name" value="HTH-TYPE TRANSCRIPTIONAL REGULATOR ARCR"/>
    <property type="match status" value="1"/>
</dbReference>
<dbReference type="SUPFAM" id="SSF46785">
    <property type="entry name" value="Winged helix' DNA-binding domain"/>
    <property type="match status" value="1"/>
</dbReference>
<comment type="caution">
    <text evidence="5">The sequence shown here is derived from an EMBL/GenBank/DDBJ whole genome shotgun (WGS) entry which is preliminary data.</text>
</comment>
<keyword evidence="6" id="KW-1185">Reference proteome</keyword>
<feature type="domain" description="Cyclic nucleotide-binding" evidence="4">
    <location>
        <begin position="8"/>
        <end position="79"/>
    </location>
</feature>
<dbReference type="SMART" id="SM00100">
    <property type="entry name" value="cNMP"/>
    <property type="match status" value="1"/>
</dbReference>
<dbReference type="Gene3D" id="2.60.120.10">
    <property type="entry name" value="Jelly Rolls"/>
    <property type="match status" value="1"/>
</dbReference>
<dbReference type="EMBL" id="NESP01000001">
    <property type="protein sequence ID" value="PUE58739.1"/>
    <property type="molecule type" value="Genomic_DNA"/>
</dbReference>
<organism evidence="5 6">
    <name type="scientific">Limnohabitans curvus</name>
    <dbReference type="NCBI Taxonomy" id="323423"/>
    <lineage>
        <taxon>Bacteria</taxon>
        <taxon>Pseudomonadati</taxon>
        <taxon>Pseudomonadota</taxon>
        <taxon>Betaproteobacteria</taxon>
        <taxon>Burkholderiales</taxon>
        <taxon>Comamonadaceae</taxon>
        <taxon>Limnohabitans</taxon>
    </lineage>
</organism>
<proteinExistence type="predicted"/>
<dbReference type="InterPro" id="IPR036390">
    <property type="entry name" value="WH_DNA-bd_sf"/>
</dbReference>
<dbReference type="GO" id="GO:0003677">
    <property type="term" value="F:DNA binding"/>
    <property type="evidence" value="ECO:0007669"/>
    <property type="project" value="UniProtKB-KW"/>
</dbReference>
<evidence type="ECO:0000313" key="5">
    <source>
        <dbReference type="EMBL" id="PUE58739.1"/>
    </source>
</evidence>
<dbReference type="PROSITE" id="PS50042">
    <property type="entry name" value="CNMP_BINDING_3"/>
    <property type="match status" value="1"/>
</dbReference>
<evidence type="ECO:0000256" key="3">
    <source>
        <dbReference type="ARBA" id="ARBA00023163"/>
    </source>
</evidence>
<gene>
    <name evidence="5" type="ORF">B9Z44_03495</name>
</gene>
<sequence>MTPRFNTLLAELPASEYEKLAPHMELVSLVKGETIFKMGDIPTHVYYPVGAIVSMMIDMADGYSVETYMLGKSSTVGALNAPSFYRAYVRSSGLAYRLPMSILQREYLFCPVYMRVAMTAMRRMLMQLSQSIACGKHHSLEQQLIRWMLITLDRISTSKIAITHKELSGILGFRREAMTLSLKRLTGLGYIESRRGEIEVINRKGLEALSCDCYWIGQEKKRPVG</sequence>
<keyword evidence="1" id="KW-0805">Transcription regulation</keyword>
<keyword evidence="3" id="KW-0804">Transcription</keyword>
<dbReference type="AlphaFoldDB" id="A0A315ENE1"/>
<name>A0A315ENE1_9BURK</name>
<evidence type="ECO:0000256" key="1">
    <source>
        <dbReference type="ARBA" id="ARBA00023015"/>
    </source>
</evidence>
<dbReference type="InterPro" id="IPR000595">
    <property type="entry name" value="cNMP-bd_dom"/>
</dbReference>
<dbReference type="PANTHER" id="PTHR24567">
    <property type="entry name" value="CRP FAMILY TRANSCRIPTIONAL REGULATORY PROTEIN"/>
    <property type="match status" value="1"/>
</dbReference>
<protein>
    <recommendedName>
        <fullName evidence="4">Cyclic nucleotide-binding domain-containing protein</fullName>
    </recommendedName>
</protein>
<reference evidence="5 6" key="1">
    <citation type="submission" date="2017-04" db="EMBL/GenBank/DDBJ databases">
        <title>Unexpected and diverse lifestyles within the genus Limnohabitans.</title>
        <authorList>
            <person name="Kasalicky V."/>
            <person name="Mehrshad M."/>
            <person name="Andrei S.-A."/>
            <person name="Salcher M."/>
            <person name="Kratochvilova H."/>
            <person name="Simek K."/>
            <person name="Ghai R."/>
        </authorList>
    </citation>
    <scope>NUCLEOTIDE SEQUENCE [LARGE SCALE GENOMIC DNA]</scope>
    <source>
        <strain evidence="5 6">MWH-C5</strain>
    </source>
</reference>
<dbReference type="Pfam" id="PF13545">
    <property type="entry name" value="HTH_Crp_2"/>
    <property type="match status" value="1"/>
</dbReference>
<evidence type="ECO:0000256" key="2">
    <source>
        <dbReference type="ARBA" id="ARBA00023125"/>
    </source>
</evidence>
<dbReference type="GO" id="GO:0005829">
    <property type="term" value="C:cytosol"/>
    <property type="evidence" value="ECO:0007669"/>
    <property type="project" value="TreeGrafter"/>
</dbReference>
<dbReference type="GO" id="GO:0003700">
    <property type="term" value="F:DNA-binding transcription factor activity"/>
    <property type="evidence" value="ECO:0007669"/>
    <property type="project" value="TreeGrafter"/>
</dbReference>
<dbReference type="Proteomes" id="UP000251341">
    <property type="component" value="Unassembled WGS sequence"/>
</dbReference>
<dbReference type="Gene3D" id="1.10.10.10">
    <property type="entry name" value="Winged helix-like DNA-binding domain superfamily/Winged helix DNA-binding domain"/>
    <property type="match status" value="1"/>
</dbReference>
<dbReference type="InterPro" id="IPR012318">
    <property type="entry name" value="HTH_CRP"/>
</dbReference>
<evidence type="ECO:0000259" key="4">
    <source>
        <dbReference type="PROSITE" id="PS50042"/>
    </source>
</evidence>
<keyword evidence="2" id="KW-0238">DNA-binding</keyword>